<accession>A0ABR3LPX7</accession>
<sequence>MHRRDVFCNQSNQAFPSCGNAHIRVQTEASRVNPPPSQQEVLEEVQCSDGGWAVLLIIQQQLFRTASCFETQSFQEPLALFPNTHSLFVS</sequence>
<reference evidence="1 2" key="1">
    <citation type="submission" date="2023-09" db="EMBL/GenBank/DDBJ databases">
        <authorList>
            <person name="Wang M."/>
        </authorList>
    </citation>
    <scope>NUCLEOTIDE SEQUENCE [LARGE SCALE GENOMIC DNA]</scope>
    <source>
        <strain evidence="1">GT-2023</strain>
        <tissue evidence="1">Liver</tissue>
    </source>
</reference>
<dbReference type="EMBL" id="JAYMGO010000020">
    <property type="protein sequence ID" value="KAL1254066.1"/>
    <property type="molecule type" value="Genomic_DNA"/>
</dbReference>
<gene>
    <name evidence="1" type="ORF">QQF64_016295</name>
</gene>
<name>A0ABR3LPX7_9TELE</name>
<keyword evidence="2" id="KW-1185">Reference proteome</keyword>
<evidence type="ECO:0000313" key="2">
    <source>
        <dbReference type="Proteomes" id="UP001558613"/>
    </source>
</evidence>
<evidence type="ECO:0000313" key="1">
    <source>
        <dbReference type="EMBL" id="KAL1254066.1"/>
    </source>
</evidence>
<proteinExistence type="predicted"/>
<comment type="caution">
    <text evidence="1">The sequence shown here is derived from an EMBL/GenBank/DDBJ whole genome shotgun (WGS) entry which is preliminary data.</text>
</comment>
<dbReference type="Proteomes" id="UP001558613">
    <property type="component" value="Unassembled WGS sequence"/>
</dbReference>
<organism evidence="1 2">
    <name type="scientific">Cirrhinus molitorella</name>
    <name type="common">mud carp</name>
    <dbReference type="NCBI Taxonomy" id="172907"/>
    <lineage>
        <taxon>Eukaryota</taxon>
        <taxon>Metazoa</taxon>
        <taxon>Chordata</taxon>
        <taxon>Craniata</taxon>
        <taxon>Vertebrata</taxon>
        <taxon>Euteleostomi</taxon>
        <taxon>Actinopterygii</taxon>
        <taxon>Neopterygii</taxon>
        <taxon>Teleostei</taxon>
        <taxon>Ostariophysi</taxon>
        <taxon>Cypriniformes</taxon>
        <taxon>Cyprinidae</taxon>
        <taxon>Labeoninae</taxon>
        <taxon>Labeonini</taxon>
        <taxon>Cirrhinus</taxon>
    </lineage>
</organism>
<protein>
    <submittedName>
        <fullName evidence="1">Uncharacterized protein</fullName>
    </submittedName>
</protein>